<protein>
    <recommendedName>
        <fullName evidence="6">Aminotransferase class I/classII large domain-containing protein</fullName>
    </recommendedName>
</protein>
<dbReference type="AlphaFoldDB" id="A0A2T9Z2T8"/>
<evidence type="ECO:0000313" key="7">
    <source>
        <dbReference type="EMBL" id="PVU98892.1"/>
    </source>
</evidence>
<dbReference type="STRING" id="133381.A0A2T9Z2T8"/>
<comment type="caution">
    <text evidence="7">The sequence shown here is derived from an EMBL/GenBank/DDBJ whole genome shotgun (WGS) entry which is preliminary data.</text>
</comment>
<dbReference type="PROSITE" id="PS00105">
    <property type="entry name" value="AA_TRANSFER_CLASS_1"/>
    <property type="match status" value="1"/>
</dbReference>
<dbReference type="InterPro" id="IPR004838">
    <property type="entry name" value="NHTrfase_class1_PyrdxlP-BS"/>
</dbReference>
<dbReference type="SUPFAM" id="SSF53383">
    <property type="entry name" value="PLP-dependent transferases"/>
    <property type="match status" value="1"/>
</dbReference>
<keyword evidence="4" id="KW-0808">Transferase</keyword>
<evidence type="ECO:0000256" key="1">
    <source>
        <dbReference type="ARBA" id="ARBA00001933"/>
    </source>
</evidence>
<dbReference type="OrthoDB" id="2414662at2759"/>
<dbReference type="InterPro" id="IPR015421">
    <property type="entry name" value="PyrdxlP-dep_Trfase_major"/>
</dbReference>
<evidence type="ECO:0000313" key="8">
    <source>
        <dbReference type="Proteomes" id="UP000245609"/>
    </source>
</evidence>
<feature type="domain" description="Aminotransferase class I/classII large" evidence="6">
    <location>
        <begin position="87"/>
        <end position="436"/>
    </location>
</feature>
<sequence>MSFVLRVSKKSALSEPARTVFRTLSPVGSLHSKYNCRLTPAIVKRNKSSAKSDSGFSEKYPVPYAAYRNAKLDVWTMFNMAAAKANAVNLGQGFMNFPADKMVLKAGSDAISDPVSAQYAPPRGLPILLSELAKRYTASLKTNIDPAKNIMISSGANEGIFCGLLAFLGLNTNSEAIVIEPAFDQYTPNIIMAGGKPVYVPLRVNSNLNPESHNISSNEWKLDCKELEAKINSNTKVLIVNTPHNPTELEEIAEIAKKHNLLVISDEVYENLYYDGEKHISIASLPGMLDRTIVIGSVGKMFGVTGWRIGWLIGGEHLITACIAAHTRTTFVSPTPIQLATAYAFQRSVEFKFFETQRAQYLERRNKLMKLFDQINLPYSVPKGSYFLLVNSSRISIPKDFEIPDHVKERGRSFSVCYFLTVKIGIACIPPTEFYSEENMHLAEDYVRFAFCKSDDVFVETEKRLSKLVPYLV</sequence>
<dbReference type="Proteomes" id="UP000245609">
    <property type="component" value="Unassembled WGS sequence"/>
</dbReference>
<dbReference type="InterPro" id="IPR015422">
    <property type="entry name" value="PyrdxlP-dep_Trfase_small"/>
</dbReference>
<dbReference type="GO" id="GO:0016212">
    <property type="term" value="F:kynurenine-oxoglutarate transaminase activity"/>
    <property type="evidence" value="ECO:0007669"/>
    <property type="project" value="TreeGrafter"/>
</dbReference>
<proteinExistence type="inferred from homology"/>
<keyword evidence="8" id="KW-1185">Reference proteome</keyword>
<gene>
    <name evidence="7" type="ORF">BB560_005589</name>
</gene>
<accession>A0A2T9Z2T8</accession>
<dbReference type="Gene3D" id="3.40.640.10">
    <property type="entry name" value="Type I PLP-dependent aspartate aminotransferase-like (Major domain)"/>
    <property type="match status" value="1"/>
</dbReference>
<dbReference type="EMBL" id="MBFS01002334">
    <property type="protein sequence ID" value="PVU98892.1"/>
    <property type="molecule type" value="Genomic_DNA"/>
</dbReference>
<dbReference type="FunFam" id="3.40.640.10:FF:000024">
    <property type="entry name" value="Kynurenine--oxoglutarate transaminase 3"/>
    <property type="match status" value="1"/>
</dbReference>
<dbReference type="Gene3D" id="3.90.1150.10">
    <property type="entry name" value="Aspartate Aminotransferase, domain 1"/>
    <property type="match status" value="1"/>
</dbReference>
<dbReference type="GO" id="GO:0005739">
    <property type="term" value="C:mitochondrion"/>
    <property type="evidence" value="ECO:0007669"/>
    <property type="project" value="TreeGrafter"/>
</dbReference>
<evidence type="ECO:0000256" key="4">
    <source>
        <dbReference type="ARBA" id="ARBA00022679"/>
    </source>
</evidence>
<evidence type="ECO:0000256" key="3">
    <source>
        <dbReference type="ARBA" id="ARBA00022576"/>
    </source>
</evidence>
<reference evidence="7 8" key="1">
    <citation type="journal article" date="2018" name="MBio">
        <title>Comparative Genomics Reveals the Core Gene Toolbox for the Fungus-Insect Symbiosis.</title>
        <authorList>
            <person name="Wang Y."/>
            <person name="Stata M."/>
            <person name="Wang W."/>
            <person name="Stajich J.E."/>
            <person name="White M.M."/>
            <person name="Moncalvo J.M."/>
        </authorList>
    </citation>
    <scope>NUCLEOTIDE SEQUENCE [LARGE SCALE GENOMIC DNA]</scope>
    <source>
        <strain evidence="7 8">SC-DP-2</strain>
    </source>
</reference>
<name>A0A2T9Z2T8_9FUNG</name>
<dbReference type="Pfam" id="PF00155">
    <property type="entry name" value="Aminotran_1_2"/>
    <property type="match status" value="1"/>
</dbReference>
<comment type="cofactor">
    <cofactor evidence="1">
        <name>pyridoxal 5'-phosphate</name>
        <dbReference type="ChEBI" id="CHEBI:597326"/>
    </cofactor>
</comment>
<keyword evidence="5" id="KW-0663">Pyridoxal phosphate</keyword>
<evidence type="ECO:0000256" key="2">
    <source>
        <dbReference type="ARBA" id="ARBA00007441"/>
    </source>
</evidence>
<keyword evidence="3" id="KW-0032">Aminotransferase</keyword>
<dbReference type="InterPro" id="IPR004839">
    <property type="entry name" value="Aminotransferase_I/II_large"/>
</dbReference>
<dbReference type="GO" id="GO:0030170">
    <property type="term" value="F:pyridoxal phosphate binding"/>
    <property type="evidence" value="ECO:0007669"/>
    <property type="project" value="InterPro"/>
</dbReference>
<evidence type="ECO:0000256" key="5">
    <source>
        <dbReference type="ARBA" id="ARBA00022898"/>
    </source>
</evidence>
<dbReference type="PANTHER" id="PTHR43807">
    <property type="entry name" value="FI04487P"/>
    <property type="match status" value="1"/>
</dbReference>
<dbReference type="CDD" id="cd00609">
    <property type="entry name" value="AAT_like"/>
    <property type="match status" value="1"/>
</dbReference>
<dbReference type="InterPro" id="IPR015424">
    <property type="entry name" value="PyrdxlP-dep_Trfase"/>
</dbReference>
<evidence type="ECO:0000259" key="6">
    <source>
        <dbReference type="Pfam" id="PF00155"/>
    </source>
</evidence>
<dbReference type="PANTHER" id="PTHR43807:SF20">
    <property type="entry name" value="FI04487P"/>
    <property type="match status" value="1"/>
</dbReference>
<comment type="similarity">
    <text evidence="2">Belongs to the class-I pyridoxal-phosphate-dependent aminotransferase family.</text>
</comment>
<organism evidence="7 8">
    <name type="scientific">Smittium megazygosporum</name>
    <dbReference type="NCBI Taxonomy" id="133381"/>
    <lineage>
        <taxon>Eukaryota</taxon>
        <taxon>Fungi</taxon>
        <taxon>Fungi incertae sedis</taxon>
        <taxon>Zoopagomycota</taxon>
        <taxon>Kickxellomycotina</taxon>
        <taxon>Harpellomycetes</taxon>
        <taxon>Harpellales</taxon>
        <taxon>Legeriomycetaceae</taxon>
        <taxon>Smittium</taxon>
    </lineage>
</organism>
<dbReference type="InterPro" id="IPR051326">
    <property type="entry name" value="Kynurenine-oxoglutarate_AT"/>
</dbReference>